<evidence type="ECO:0000259" key="1">
    <source>
        <dbReference type="Pfam" id="PF14336"/>
    </source>
</evidence>
<gene>
    <name evidence="2" type="ORF">GCM10023144_05100</name>
</gene>
<accession>A0ABP8GH15</accession>
<sequence length="336" mass="34073">MQGYCESLDQIANLEFKRAGTRQGGTALRYRAARAAQGDEALCGRVARALGEALAPGGGSVVLVTGTGNPAWLPHGETDGPSGVAVLARTFGALGLRSCVLAEDIYADAVGRSLLAAGAPLLDEAGWSERGNAALLLGYPAGAAAGHAFAESFFDRHADARAVIFVEKPGPNARGVFHNSSGKPKDPDLVAHAQLLAAAARRRGIVTVGVGDGGNEIGFGRAAAALGAHAPYGSGCGCPCGGGILDATEVDHLLPASVSNWGAYAIAAALCLHAGRHDAMPGWREVEASIAAPIAAGAYDGYTGLALPSVDGVSPEANRAVYSLMLEVLRMARTQA</sequence>
<organism evidence="2 3">
    <name type="scientific">Pigmentiphaga soli</name>
    <dbReference type="NCBI Taxonomy" id="1007095"/>
    <lineage>
        <taxon>Bacteria</taxon>
        <taxon>Pseudomonadati</taxon>
        <taxon>Pseudomonadota</taxon>
        <taxon>Betaproteobacteria</taxon>
        <taxon>Burkholderiales</taxon>
        <taxon>Alcaligenaceae</taxon>
        <taxon>Pigmentiphaga</taxon>
    </lineage>
</organism>
<comment type="caution">
    <text evidence="2">The sequence shown here is derived from an EMBL/GenBank/DDBJ whole genome shotgun (WGS) entry which is preliminary data.</text>
</comment>
<keyword evidence="3" id="KW-1185">Reference proteome</keyword>
<dbReference type="Gene3D" id="3.90.1640.20">
    <property type="entry name" value="TON_0340"/>
    <property type="match status" value="1"/>
</dbReference>
<reference evidence="3" key="1">
    <citation type="journal article" date="2019" name="Int. J. Syst. Evol. Microbiol.">
        <title>The Global Catalogue of Microorganisms (GCM) 10K type strain sequencing project: providing services to taxonomists for standard genome sequencing and annotation.</title>
        <authorList>
            <consortium name="The Broad Institute Genomics Platform"/>
            <consortium name="The Broad Institute Genome Sequencing Center for Infectious Disease"/>
            <person name="Wu L."/>
            <person name="Ma J."/>
        </authorList>
    </citation>
    <scope>NUCLEOTIDE SEQUENCE [LARGE SCALE GENOMIC DNA]</scope>
    <source>
        <strain evidence="3">JCM 17666</strain>
    </source>
</reference>
<name>A0ABP8GH15_9BURK</name>
<proteinExistence type="predicted"/>
<protein>
    <submittedName>
        <fullName evidence="2">DUF4392 domain-containing protein</fullName>
    </submittedName>
</protein>
<dbReference type="EMBL" id="BAABFO010000002">
    <property type="protein sequence ID" value="GAA4323926.1"/>
    <property type="molecule type" value="Genomic_DNA"/>
</dbReference>
<dbReference type="InterPro" id="IPR025504">
    <property type="entry name" value="GLUCM_C"/>
</dbReference>
<dbReference type="Pfam" id="PF14336">
    <property type="entry name" value="GLUCM-like_C"/>
    <property type="match status" value="1"/>
</dbReference>
<evidence type="ECO:0000313" key="2">
    <source>
        <dbReference type="EMBL" id="GAA4323926.1"/>
    </source>
</evidence>
<dbReference type="RefSeq" id="WP_345246012.1">
    <property type="nucleotide sequence ID" value="NZ_BAABFO010000002.1"/>
</dbReference>
<dbReference type="Proteomes" id="UP001501671">
    <property type="component" value="Unassembled WGS sequence"/>
</dbReference>
<evidence type="ECO:0000313" key="3">
    <source>
        <dbReference type="Proteomes" id="UP001501671"/>
    </source>
</evidence>
<feature type="domain" description="D-glutamate cyclase-like C-terminal" evidence="1">
    <location>
        <begin position="54"/>
        <end position="321"/>
    </location>
</feature>